<evidence type="ECO:0000256" key="1">
    <source>
        <dbReference type="ARBA" id="ARBA00004123"/>
    </source>
</evidence>
<dbReference type="EMBL" id="ML978714">
    <property type="protein sequence ID" value="KAF2089339.1"/>
    <property type="molecule type" value="Genomic_DNA"/>
</dbReference>
<feature type="compositionally biased region" description="Polar residues" evidence="11">
    <location>
        <begin position="455"/>
        <end position="467"/>
    </location>
</feature>
<gene>
    <name evidence="13" type="ORF">K490DRAFT_54955</name>
</gene>
<evidence type="ECO:0000256" key="3">
    <source>
        <dbReference type="ARBA" id="ARBA00022723"/>
    </source>
</evidence>
<feature type="compositionally biased region" description="Polar residues" evidence="11">
    <location>
        <begin position="490"/>
        <end position="499"/>
    </location>
</feature>
<accession>A0A6A5YCD8</accession>
<keyword evidence="5 9" id="KW-0862">Zinc</keyword>
<evidence type="ECO:0000256" key="4">
    <source>
        <dbReference type="ARBA" id="ARBA00022771"/>
    </source>
</evidence>
<organism evidence="13 14">
    <name type="scientific">Saccharata proteae CBS 121410</name>
    <dbReference type="NCBI Taxonomy" id="1314787"/>
    <lineage>
        <taxon>Eukaryota</taxon>
        <taxon>Fungi</taxon>
        <taxon>Dikarya</taxon>
        <taxon>Ascomycota</taxon>
        <taxon>Pezizomycotina</taxon>
        <taxon>Dothideomycetes</taxon>
        <taxon>Dothideomycetes incertae sedis</taxon>
        <taxon>Botryosphaeriales</taxon>
        <taxon>Saccharataceae</taxon>
        <taxon>Saccharata</taxon>
    </lineage>
</organism>
<dbReference type="GO" id="GO:0008270">
    <property type="term" value="F:zinc ion binding"/>
    <property type="evidence" value="ECO:0007669"/>
    <property type="project" value="UniProtKB-KW"/>
</dbReference>
<feature type="site" description="Histone H3K4me3 binding" evidence="8">
    <location>
        <position position="660"/>
    </location>
</feature>
<dbReference type="CDD" id="cd15505">
    <property type="entry name" value="PHD_ING"/>
    <property type="match status" value="1"/>
</dbReference>
<feature type="compositionally biased region" description="Polar residues" evidence="11">
    <location>
        <begin position="404"/>
        <end position="413"/>
    </location>
</feature>
<dbReference type="InterPro" id="IPR011011">
    <property type="entry name" value="Znf_FYVE_PHD"/>
</dbReference>
<dbReference type="PANTHER" id="PTHR10333">
    <property type="entry name" value="INHIBITOR OF GROWTH PROTEIN"/>
    <property type="match status" value="1"/>
</dbReference>
<evidence type="ECO:0000256" key="7">
    <source>
        <dbReference type="ARBA" id="ARBA00023242"/>
    </source>
</evidence>
<dbReference type="InterPro" id="IPR013083">
    <property type="entry name" value="Znf_RING/FYVE/PHD"/>
</dbReference>
<dbReference type="PROSITE" id="PS01359">
    <property type="entry name" value="ZF_PHD_1"/>
    <property type="match status" value="1"/>
</dbReference>
<dbReference type="SMART" id="SM01408">
    <property type="entry name" value="ING"/>
    <property type="match status" value="1"/>
</dbReference>
<dbReference type="PROSITE" id="PS50016">
    <property type="entry name" value="ZF_PHD_2"/>
    <property type="match status" value="1"/>
</dbReference>
<evidence type="ECO:0000256" key="2">
    <source>
        <dbReference type="ARBA" id="ARBA00010210"/>
    </source>
</evidence>
<evidence type="ECO:0000259" key="12">
    <source>
        <dbReference type="PROSITE" id="PS50016"/>
    </source>
</evidence>
<dbReference type="InterPro" id="IPR019786">
    <property type="entry name" value="Zinc_finger_PHD-type_CS"/>
</dbReference>
<dbReference type="OrthoDB" id="5411773at2759"/>
<feature type="binding site" evidence="9">
    <location>
        <position position="683"/>
    </location>
    <ligand>
        <name>Zn(2+)</name>
        <dbReference type="ChEBI" id="CHEBI:29105"/>
        <label>2</label>
    </ligand>
</feature>
<feature type="region of interest" description="Disordered" evidence="11">
    <location>
        <begin position="559"/>
        <end position="630"/>
    </location>
</feature>
<feature type="binding site" evidence="9">
    <location>
        <position position="662"/>
    </location>
    <ligand>
        <name>Zn(2+)</name>
        <dbReference type="ChEBI" id="CHEBI:29105"/>
        <label>1</label>
    </ligand>
</feature>
<feature type="binding site" evidence="9">
    <location>
        <position position="651"/>
    </location>
    <ligand>
        <name>Zn(2+)</name>
        <dbReference type="ChEBI" id="CHEBI:29105"/>
        <label>2</label>
    </ligand>
</feature>
<evidence type="ECO:0000256" key="6">
    <source>
        <dbReference type="ARBA" id="ARBA00022853"/>
    </source>
</evidence>
<evidence type="ECO:0000256" key="10">
    <source>
        <dbReference type="PROSITE-ProRule" id="PRU00146"/>
    </source>
</evidence>
<feature type="domain" description="PHD-type" evidence="12">
    <location>
        <begin position="635"/>
        <end position="686"/>
    </location>
</feature>
<dbReference type="InterPro" id="IPR001965">
    <property type="entry name" value="Znf_PHD"/>
</dbReference>
<feature type="binding site" evidence="9">
    <location>
        <position position="640"/>
    </location>
    <ligand>
        <name>Zn(2+)</name>
        <dbReference type="ChEBI" id="CHEBI:29105"/>
        <label>1</label>
    </ligand>
</feature>
<feature type="binding site" evidence="9">
    <location>
        <position position="665"/>
    </location>
    <ligand>
        <name>Zn(2+)</name>
        <dbReference type="ChEBI" id="CHEBI:29105"/>
        <label>1</label>
    </ligand>
</feature>
<dbReference type="Proteomes" id="UP000799776">
    <property type="component" value="Unassembled WGS sequence"/>
</dbReference>
<feature type="region of interest" description="Disordered" evidence="11">
    <location>
        <begin position="222"/>
        <end position="257"/>
    </location>
</feature>
<feature type="region of interest" description="Disordered" evidence="11">
    <location>
        <begin position="1"/>
        <end position="53"/>
    </location>
</feature>
<dbReference type="Gene3D" id="3.30.40.10">
    <property type="entry name" value="Zinc/RING finger domain, C3HC4 (zinc finger)"/>
    <property type="match status" value="1"/>
</dbReference>
<keyword evidence="4 10" id="KW-0863">Zinc-finger</keyword>
<feature type="compositionally biased region" description="Basic and acidic residues" evidence="11">
    <location>
        <begin position="222"/>
        <end position="231"/>
    </location>
</feature>
<feature type="binding site" evidence="9">
    <location>
        <position position="680"/>
    </location>
    <ligand>
        <name>Zn(2+)</name>
        <dbReference type="ChEBI" id="CHEBI:29105"/>
        <label>2</label>
    </ligand>
</feature>
<feature type="site" description="Histone H3K4me3 binding" evidence="8">
    <location>
        <position position="648"/>
    </location>
</feature>
<dbReference type="GO" id="GO:0033698">
    <property type="term" value="C:Rpd3L complex"/>
    <property type="evidence" value="ECO:0007669"/>
    <property type="project" value="TreeGrafter"/>
</dbReference>
<comment type="subcellular location">
    <subcellularLocation>
        <location evidence="1">Nucleus</location>
    </subcellularLocation>
</comment>
<name>A0A6A5YCD8_9PEZI</name>
<comment type="similarity">
    <text evidence="2">Belongs to the ING family.</text>
</comment>
<dbReference type="PANTHER" id="PTHR10333:SF42">
    <property type="entry name" value="INHIBITOR OF GROWTH PROTEIN 5"/>
    <property type="match status" value="1"/>
</dbReference>
<feature type="compositionally biased region" description="Polar residues" evidence="11">
    <location>
        <begin position="42"/>
        <end position="53"/>
    </location>
</feature>
<dbReference type="SUPFAM" id="SSF57903">
    <property type="entry name" value="FYVE/PHD zinc finger"/>
    <property type="match status" value="1"/>
</dbReference>
<feature type="compositionally biased region" description="Pro residues" evidence="11">
    <location>
        <begin position="472"/>
        <end position="482"/>
    </location>
</feature>
<protein>
    <recommendedName>
        <fullName evidence="12">PHD-type domain-containing protein</fullName>
    </recommendedName>
</protein>
<feature type="region of interest" description="Disordered" evidence="11">
    <location>
        <begin position="301"/>
        <end position="530"/>
    </location>
</feature>
<feature type="compositionally biased region" description="Acidic residues" evidence="11">
    <location>
        <begin position="611"/>
        <end position="630"/>
    </location>
</feature>
<feature type="compositionally biased region" description="Basic and acidic residues" evidence="11">
    <location>
        <begin position="238"/>
        <end position="257"/>
    </location>
</feature>
<keyword evidence="3 9" id="KW-0479">Metal-binding</keyword>
<evidence type="ECO:0000256" key="5">
    <source>
        <dbReference type="ARBA" id="ARBA00022833"/>
    </source>
</evidence>
<dbReference type="InterPro" id="IPR024610">
    <property type="entry name" value="ING_N_histone-binding"/>
</dbReference>
<feature type="compositionally biased region" description="Polar residues" evidence="11">
    <location>
        <begin position="1"/>
        <end position="11"/>
    </location>
</feature>
<keyword evidence="7" id="KW-0539">Nucleus</keyword>
<feature type="binding site" evidence="9">
    <location>
        <position position="656"/>
    </location>
    <ligand>
        <name>Zn(2+)</name>
        <dbReference type="ChEBI" id="CHEBI:29105"/>
        <label>2</label>
    </ligand>
</feature>
<reference evidence="13" key="1">
    <citation type="journal article" date="2020" name="Stud. Mycol.">
        <title>101 Dothideomycetes genomes: a test case for predicting lifestyles and emergence of pathogens.</title>
        <authorList>
            <person name="Haridas S."/>
            <person name="Albert R."/>
            <person name="Binder M."/>
            <person name="Bloem J."/>
            <person name="Labutti K."/>
            <person name="Salamov A."/>
            <person name="Andreopoulos B."/>
            <person name="Baker S."/>
            <person name="Barry K."/>
            <person name="Bills G."/>
            <person name="Bluhm B."/>
            <person name="Cannon C."/>
            <person name="Castanera R."/>
            <person name="Culley D."/>
            <person name="Daum C."/>
            <person name="Ezra D."/>
            <person name="Gonzalez J."/>
            <person name="Henrissat B."/>
            <person name="Kuo A."/>
            <person name="Liang C."/>
            <person name="Lipzen A."/>
            <person name="Lutzoni F."/>
            <person name="Magnuson J."/>
            <person name="Mondo S."/>
            <person name="Nolan M."/>
            <person name="Ohm R."/>
            <person name="Pangilinan J."/>
            <person name="Park H.-J."/>
            <person name="Ramirez L."/>
            <person name="Alfaro M."/>
            <person name="Sun H."/>
            <person name="Tritt A."/>
            <person name="Yoshinaga Y."/>
            <person name="Zwiers L.-H."/>
            <person name="Turgeon B."/>
            <person name="Goodwin S."/>
            <person name="Spatafora J."/>
            <person name="Crous P."/>
            <person name="Grigoriev I."/>
        </authorList>
    </citation>
    <scope>NUCLEOTIDE SEQUENCE</scope>
    <source>
        <strain evidence="13">CBS 121410</strain>
    </source>
</reference>
<feature type="compositionally biased region" description="Low complexity" evidence="11">
    <location>
        <begin position="18"/>
        <end position="31"/>
    </location>
</feature>
<evidence type="ECO:0000256" key="9">
    <source>
        <dbReference type="PIRSR" id="PIRSR628651-51"/>
    </source>
</evidence>
<proteinExistence type="inferred from homology"/>
<feature type="site" description="Histone H3K4me3 binding" evidence="8">
    <location>
        <position position="652"/>
    </location>
</feature>
<evidence type="ECO:0000256" key="8">
    <source>
        <dbReference type="PIRSR" id="PIRSR628651-50"/>
    </source>
</evidence>
<evidence type="ECO:0000256" key="11">
    <source>
        <dbReference type="SAM" id="MobiDB-lite"/>
    </source>
</evidence>
<feature type="region of interest" description="Disordered" evidence="11">
    <location>
        <begin position="535"/>
        <end position="554"/>
    </location>
</feature>
<keyword evidence="6" id="KW-0156">Chromatin regulator</keyword>
<evidence type="ECO:0000313" key="13">
    <source>
        <dbReference type="EMBL" id="KAF2089339.1"/>
    </source>
</evidence>
<dbReference type="SMART" id="SM00249">
    <property type="entry name" value="PHD"/>
    <property type="match status" value="1"/>
</dbReference>
<dbReference type="AlphaFoldDB" id="A0A6A5YCD8"/>
<feature type="compositionally biased region" description="Polar residues" evidence="11">
    <location>
        <begin position="421"/>
        <end position="445"/>
    </location>
</feature>
<dbReference type="GO" id="GO:0070210">
    <property type="term" value="C:Rpd3L-Expanded complex"/>
    <property type="evidence" value="ECO:0007669"/>
    <property type="project" value="TreeGrafter"/>
</dbReference>
<sequence>MKSATVTQTVMSRDAPNRRQSTRAQRTTSSRPANYYARTFNGRGSTLGGTDNASANNSTPGFFPAITHFTDCITALPKEVTRHLAMLKEVEAKTFGPDEELNLIADAIQRLPSPTRLEAQLAAQNAASTANNSVNGSVAGSVAAGQTPLHQQQGQEQPGDASRPQSKDEQSDAYRRQLFLRFRYGLLAMCSMLDEKNSVLSTANRALTQQLERMNTSFKHMDEEISEEARHGSRTHWAYKDGDEKKKGPANERSRREVASANNLAAAAAAVHEGDIAANRSEARREVMLANKQRRANHYVDSDFDDKPAKKTYTNRGKKQAAEAAAAEHTTYGLGISHAPPQPSKRRKTEKIAASVPMERSLSGAVNNTAVARGSPRSTPAPESKKRARAAPGPAPAKKRNQPIGAQSPQMVSSPVIGHFANNSTNTQRPQSSRARQNSTASINPLPQDIPRNRPPSSASNRGINGSTTAPEPAPVVTPLVPPNVLATPRSTTDPSTFANGAPSIEPPTMKREDPELPEGAATPTQQTIITRAGRASKTATPLAGTFPTADVVPMARSRSTRNGAGNSHPPPDIPVASGLSQPPKRSHKKGAAALREGNGNVGDEGSSMAGDEEGPEDVDEEMADDDDDADQNQERYCYCGGVSYGGMIGCDNPDCKRQWFHYACVGITKEPKKNAKWYCDECKENMKRSRPGSRA</sequence>
<dbReference type="GO" id="GO:0006355">
    <property type="term" value="P:regulation of DNA-templated transcription"/>
    <property type="evidence" value="ECO:0007669"/>
    <property type="project" value="TreeGrafter"/>
</dbReference>
<dbReference type="InterPro" id="IPR028651">
    <property type="entry name" value="ING_fam"/>
</dbReference>
<dbReference type="GO" id="GO:0006325">
    <property type="term" value="P:chromatin organization"/>
    <property type="evidence" value="ECO:0007669"/>
    <property type="project" value="UniProtKB-KW"/>
</dbReference>
<dbReference type="InterPro" id="IPR019787">
    <property type="entry name" value="Znf_PHD-finger"/>
</dbReference>
<feature type="site" description="Histone H3K4me3 binding" evidence="8">
    <location>
        <position position="637"/>
    </location>
</feature>
<feature type="region of interest" description="Disordered" evidence="11">
    <location>
        <begin position="147"/>
        <end position="172"/>
    </location>
</feature>
<evidence type="ECO:0000313" key="14">
    <source>
        <dbReference type="Proteomes" id="UP000799776"/>
    </source>
</evidence>
<keyword evidence="14" id="KW-1185">Reference proteome</keyword>
<feature type="binding site" evidence="9">
    <location>
        <position position="638"/>
    </location>
    <ligand>
        <name>Zn(2+)</name>
        <dbReference type="ChEBI" id="CHEBI:29105"/>
        <label>1</label>
    </ligand>
</feature>